<dbReference type="PANTHER" id="PTHR11070:SF48">
    <property type="entry name" value="ATP-DEPENDENT HELICASE_NUCLEASE SUBUNIT A"/>
    <property type="match status" value="1"/>
</dbReference>
<evidence type="ECO:0000256" key="14">
    <source>
        <dbReference type="PROSITE-ProRule" id="PRU00560"/>
    </source>
</evidence>
<dbReference type="Gene3D" id="1.10.486.10">
    <property type="entry name" value="PCRA, domain 4"/>
    <property type="match status" value="1"/>
</dbReference>
<comment type="catalytic activity">
    <reaction evidence="13">
        <text>ATP + H2O = ADP + phosphate + H(+)</text>
        <dbReference type="Rhea" id="RHEA:13065"/>
        <dbReference type="ChEBI" id="CHEBI:15377"/>
        <dbReference type="ChEBI" id="CHEBI:15378"/>
        <dbReference type="ChEBI" id="CHEBI:30616"/>
        <dbReference type="ChEBI" id="CHEBI:43474"/>
        <dbReference type="ChEBI" id="CHEBI:456216"/>
        <dbReference type="EC" id="5.6.2.4"/>
    </reaction>
</comment>
<dbReference type="InterPro" id="IPR011335">
    <property type="entry name" value="Restrct_endonuc-II-like"/>
</dbReference>
<dbReference type="InterPro" id="IPR014017">
    <property type="entry name" value="DNA_helicase_UvrD-like_C"/>
</dbReference>
<reference evidence="18" key="1">
    <citation type="submission" date="2023-07" db="EMBL/GenBank/DDBJ databases">
        <title>Genomic Encyclopedia of Type Strains, Phase IV (KMG-IV): sequencing the most valuable type-strain genomes for metagenomic binning, comparative biology and taxonomic classification.</title>
        <authorList>
            <person name="Goeker M."/>
        </authorList>
    </citation>
    <scope>NUCLEOTIDE SEQUENCE</scope>
    <source>
        <strain evidence="18">DSM 19659</strain>
    </source>
</reference>
<sequence length="1224" mass="136285">MTVWTAEQTSAIALRHRRLLVSAAAGSGKTAVLTERIVQRISDPAEAVDIDELLIMTFTRAAAAEMRERIRKKLSERLSGGEAEVSPGVKQRLKKQVALLELAQITTIDSFCLSVIREHADLTELDPAFRVGGEEELSLLRADVMEELLEERYAKGEAEFLRFAEGFSQGKSDAGIGEYVLSVYRFSESAAWPEEWLASCVREAEESAASREAAAGTAWARDLVTELKRYAAALLERAEEALKLCREEDGPSGYGPAIQGEQQRLLKLSAAENLTELQSALAAFASFERLGRNPKGTDPEKAARAKELREFWKGELKKLYESFAEQEEIQSAEDRKAEAETVRVICELTEDFRARYRAKKRARNLLDFSDLEHLALSLLWEKAEDGSRRPSALAREYAEHFREIYVDEYQDSNGVQEALLQAIEHGELFLVGDVKQSVYGFRQARPELFMEKYGHYRKYDISGPDSAMPPEGCDTRVDLRKNFRSRAELLNSVNAVFQKLMDTPVGGIRYDADAALYPGADFPEGSKGGAYESELLLTELTDDAEETREEAEARLIAGRIRELMDAETGLRVTEDGILRPLQYSDIAILLRSARGSSERYVNVLMGEGIPAEAEQHTGYFSAPEVKTVLSLLSAIDNPFQDIPLAAVLHSPLCGLSETELALLSAEGETRLLAQGKEKSALWERLAAVRGAGRFPEAEQKLEHILQFLDGAAQRASYLSLPALLRELLSESGYLSYAAALPGGEVRKANLDMLVTKAGEFERTGYRGLYDFVRYIELLKKYNTDYGEAQTGESRGDAVRIMTIHKSKGLEFPLVFLAGTGKRFNLRDSSAGIIVDQDFGIAADCVDLKLRTKGSTLKKRALAWHMRTQFLGEELRVLYVAMTRAKEKLIVTATVQNAEKRLSELETASDFRPDSADVRAAGCCLDWLLLAMRGDPARCCFRVTLRAQEALAAEMEQSGAEAEALEQRLRALIVLPASEEGREQLAALRFSYPHEADTTLYGKRSVSELKYLGQDEDDADAWRPDFTAQKETEAESAASGAERVQRGSLRGAQRGTAYHRVMEHFDYSLLTGDGGAPSETQIRAALSELIDSELFTEEERAALKTEDFVCFFCSELGQRMAHAMQRGVLRREAQFVMAVAASELDPGTASEEPVLVQGVIDAWFEEEGELVVVDYKTDHIAAEEELKRRYRVQLGLYARALQMMEGKKPSELLLWSFALGRAIRL</sequence>
<dbReference type="GO" id="GO:0005524">
    <property type="term" value="F:ATP binding"/>
    <property type="evidence" value="ECO:0007669"/>
    <property type="project" value="UniProtKB-UniRule"/>
</dbReference>
<dbReference type="EMBL" id="JAUSTO010000009">
    <property type="protein sequence ID" value="MDQ0152931.1"/>
    <property type="molecule type" value="Genomic_DNA"/>
</dbReference>
<evidence type="ECO:0000256" key="10">
    <source>
        <dbReference type="ARBA" id="ARBA00023235"/>
    </source>
</evidence>
<dbReference type="GO" id="GO:0000725">
    <property type="term" value="P:recombinational repair"/>
    <property type="evidence" value="ECO:0007669"/>
    <property type="project" value="TreeGrafter"/>
</dbReference>
<evidence type="ECO:0000256" key="3">
    <source>
        <dbReference type="ARBA" id="ARBA00022763"/>
    </source>
</evidence>
<evidence type="ECO:0000256" key="11">
    <source>
        <dbReference type="ARBA" id="ARBA00034617"/>
    </source>
</evidence>
<keyword evidence="19" id="KW-1185">Reference proteome</keyword>
<keyword evidence="9" id="KW-0234">DNA repair</keyword>
<dbReference type="InterPro" id="IPR011604">
    <property type="entry name" value="PDDEXK-like_dom_sf"/>
</dbReference>
<proteinExistence type="predicted"/>
<dbReference type="InterPro" id="IPR000212">
    <property type="entry name" value="DNA_helicase_UvrD/REP"/>
</dbReference>
<dbReference type="Pfam" id="PF12705">
    <property type="entry name" value="PDDEXK_1"/>
    <property type="match status" value="1"/>
</dbReference>
<dbReference type="InterPro" id="IPR027417">
    <property type="entry name" value="P-loop_NTPase"/>
</dbReference>
<keyword evidence="4 14" id="KW-0378">Hydrolase</keyword>
<protein>
    <recommendedName>
        <fullName evidence="12">DNA 3'-5' helicase</fullName>
        <ecNumber evidence="12">5.6.2.4</ecNumber>
    </recommendedName>
</protein>
<dbReference type="GO" id="GO:0043138">
    <property type="term" value="F:3'-5' DNA helicase activity"/>
    <property type="evidence" value="ECO:0007669"/>
    <property type="project" value="UniProtKB-EC"/>
</dbReference>
<keyword evidence="6" id="KW-0269">Exonuclease</keyword>
<dbReference type="NCBIfam" id="TIGR02785">
    <property type="entry name" value="addA_Gpos"/>
    <property type="match status" value="1"/>
</dbReference>
<dbReference type="InterPro" id="IPR014016">
    <property type="entry name" value="UvrD-like_ATP-bd"/>
</dbReference>
<dbReference type="GO" id="GO:0006302">
    <property type="term" value="P:double-strand break repair"/>
    <property type="evidence" value="ECO:0007669"/>
    <property type="project" value="InterPro"/>
</dbReference>
<dbReference type="PROSITE" id="PS51198">
    <property type="entry name" value="UVRD_HELICASE_ATP_BIND"/>
    <property type="match status" value="1"/>
</dbReference>
<dbReference type="EC" id="5.6.2.4" evidence="12"/>
<evidence type="ECO:0000313" key="19">
    <source>
        <dbReference type="Proteomes" id="UP001241537"/>
    </source>
</evidence>
<feature type="binding site" evidence="14">
    <location>
        <begin position="23"/>
        <end position="30"/>
    </location>
    <ligand>
        <name>ATP</name>
        <dbReference type="ChEBI" id="CHEBI:30616"/>
    </ligand>
</feature>
<dbReference type="AlphaFoldDB" id="A0AAE3VAW0"/>
<comment type="catalytic activity">
    <reaction evidence="11">
        <text>Couples ATP hydrolysis with the unwinding of duplex DNA by translocating in the 3'-5' direction.</text>
        <dbReference type="EC" id="5.6.2.4"/>
    </reaction>
</comment>
<evidence type="ECO:0000256" key="9">
    <source>
        <dbReference type="ARBA" id="ARBA00023204"/>
    </source>
</evidence>
<accession>A0AAE3VAW0</accession>
<dbReference type="GO" id="GO:0004527">
    <property type="term" value="F:exonuclease activity"/>
    <property type="evidence" value="ECO:0007669"/>
    <property type="project" value="UniProtKB-KW"/>
</dbReference>
<keyword evidence="10" id="KW-0413">Isomerase</keyword>
<evidence type="ECO:0000256" key="1">
    <source>
        <dbReference type="ARBA" id="ARBA00022722"/>
    </source>
</evidence>
<dbReference type="PANTHER" id="PTHR11070">
    <property type="entry name" value="UVRD / RECB / PCRA DNA HELICASE FAMILY MEMBER"/>
    <property type="match status" value="1"/>
</dbReference>
<name>A0AAE3VAW0_9FIRM</name>
<evidence type="ECO:0000256" key="13">
    <source>
        <dbReference type="ARBA" id="ARBA00048988"/>
    </source>
</evidence>
<evidence type="ECO:0000256" key="7">
    <source>
        <dbReference type="ARBA" id="ARBA00022840"/>
    </source>
</evidence>
<dbReference type="SUPFAM" id="SSF52980">
    <property type="entry name" value="Restriction endonuclease-like"/>
    <property type="match status" value="1"/>
</dbReference>
<keyword evidence="1" id="KW-0540">Nuclease</keyword>
<keyword evidence="7 14" id="KW-0067">ATP-binding</keyword>
<dbReference type="Gene3D" id="3.40.50.300">
    <property type="entry name" value="P-loop containing nucleotide triphosphate hydrolases"/>
    <property type="match status" value="4"/>
</dbReference>
<feature type="region of interest" description="Disordered" evidence="15">
    <location>
        <begin position="1028"/>
        <end position="1050"/>
    </location>
</feature>
<evidence type="ECO:0000256" key="4">
    <source>
        <dbReference type="ARBA" id="ARBA00022801"/>
    </source>
</evidence>
<evidence type="ECO:0000256" key="8">
    <source>
        <dbReference type="ARBA" id="ARBA00023125"/>
    </source>
</evidence>
<evidence type="ECO:0000256" key="15">
    <source>
        <dbReference type="SAM" id="MobiDB-lite"/>
    </source>
</evidence>
<evidence type="ECO:0000256" key="2">
    <source>
        <dbReference type="ARBA" id="ARBA00022741"/>
    </source>
</evidence>
<dbReference type="Pfam" id="PF00580">
    <property type="entry name" value="UvrD-helicase"/>
    <property type="match status" value="1"/>
</dbReference>
<dbReference type="InterPro" id="IPR038726">
    <property type="entry name" value="PDDEXK_AddAB-type"/>
</dbReference>
<dbReference type="InterPro" id="IPR014152">
    <property type="entry name" value="AddA"/>
</dbReference>
<dbReference type="Pfam" id="PF13361">
    <property type="entry name" value="UvrD_C"/>
    <property type="match status" value="1"/>
</dbReference>
<gene>
    <name evidence="18" type="ORF">J2S20_001632</name>
</gene>
<evidence type="ECO:0000259" key="17">
    <source>
        <dbReference type="PROSITE" id="PS51217"/>
    </source>
</evidence>
<organism evidence="18 19">
    <name type="scientific">Moryella indoligenes</name>
    <dbReference type="NCBI Taxonomy" id="371674"/>
    <lineage>
        <taxon>Bacteria</taxon>
        <taxon>Bacillati</taxon>
        <taxon>Bacillota</taxon>
        <taxon>Clostridia</taxon>
        <taxon>Lachnospirales</taxon>
        <taxon>Lachnospiraceae</taxon>
        <taxon>Moryella</taxon>
    </lineage>
</organism>
<dbReference type="PROSITE" id="PS51217">
    <property type="entry name" value="UVRD_HELICASE_CTER"/>
    <property type="match status" value="1"/>
</dbReference>
<keyword evidence="5 14" id="KW-0347">Helicase</keyword>
<evidence type="ECO:0000256" key="6">
    <source>
        <dbReference type="ARBA" id="ARBA00022839"/>
    </source>
</evidence>
<evidence type="ECO:0000256" key="5">
    <source>
        <dbReference type="ARBA" id="ARBA00022806"/>
    </source>
</evidence>
<dbReference type="RefSeq" id="WP_307254886.1">
    <property type="nucleotide sequence ID" value="NZ_JAUSTO010000009.1"/>
</dbReference>
<dbReference type="Proteomes" id="UP001241537">
    <property type="component" value="Unassembled WGS sequence"/>
</dbReference>
<feature type="domain" description="UvrD-like helicase C-terminal" evidence="17">
    <location>
        <begin position="514"/>
        <end position="808"/>
    </location>
</feature>
<dbReference type="SUPFAM" id="SSF52540">
    <property type="entry name" value="P-loop containing nucleoside triphosphate hydrolases"/>
    <property type="match status" value="1"/>
</dbReference>
<dbReference type="GO" id="GO:0033202">
    <property type="term" value="C:DNA helicase complex"/>
    <property type="evidence" value="ECO:0007669"/>
    <property type="project" value="TreeGrafter"/>
</dbReference>
<dbReference type="Gene3D" id="3.90.320.10">
    <property type="match status" value="1"/>
</dbReference>
<feature type="domain" description="UvrD-like helicase ATP-binding" evidence="16">
    <location>
        <begin position="2"/>
        <end position="486"/>
    </location>
</feature>
<evidence type="ECO:0000259" key="16">
    <source>
        <dbReference type="PROSITE" id="PS51198"/>
    </source>
</evidence>
<evidence type="ECO:0000256" key="12">
    <source>
        <dbReference type="ARBA" id="ARBA00034808"/>
    </source>
</evidence>
<keyword evidence="2 14" id="KW-0547">Nucleotide-binding</keyword>
<dbReference type="GO" id="GO:0003677">
    <property type="term" value="F:DNA binding"/>
    <property type="evidence" value="ECO:0007669"/>
    <property type="project" value="UniProtKB-KW"/>
</dbReference>
<comment type="caution">
    <text evidence="18">The sequence shown here is derived from an EMBL/GenBank/DDBJ whole genome shotgun (WGS) entry which is preliminary data.</text>
</comment>
<dbReference type="GO" id="GO:0005829">
    <property type="term" value="C:cytosol"/>
    <property type="evidence" value="ECO:0007669"/>
    <property type="project" value="TreeGrafter"/>
</dbReference>
<keyword evidence="3" id="KW-0227">DNA damage</keyword>
<evidence type="ECO:0000313" key="18">
    <source>
        <dbReference type="EMBL" id="MDQ0152931.1"/>
    </source>
</evidence>
<keyword evidence="8" id="KW-0238">DNA-binding</keyword>